<organism evidence="5 6">
    <name type="scientific">Rhodotorula graminis (strain WP1)</name>
    <dbReference type="NCBI Taxonomy" id="578459"/>
    <lineage>
        <taxon>Eukaryota</taxon>
        <taxon>Fungi</taxon>
        <taxon>Dikarya</taxon>
        <taxon>Basidiomycota</taxon>
        <taxon>Pucciniomycotina</taxon>
        <taxon>Microbotryomycetes</taxon>
        <taxon>Sporidiobolales</taxon>
        <taxon>Sporidiobolaceae</taxon>
        <taxon>Rhodotorula</taxon>
    </lineage>
</organism>
<feature type="compositionally biased region" description="Basic residues" evidence="4">
    <location>
        <begin position="1221"/>
        <end position="1238"/>
    </location>
</feature>
<dbReference type="OMA" id="NTIRINM"/>
<feature type="region of interest" description="Disordered" evidence="4">
    <location>
        <begin position="1501"/>
        <end position="1630"/>
    </location>
</feature>
<dbReference type="GeneID" id="28975915"/>
<dbReference type="GO" id="GO:0071037">
    <property type="term" value="P:nuclear polyadenylation-dependent snRNA catabolic process"/>
    <property type="evidence" value="ECO:0007669"/>
    <property type="project" value="TreeGrafter"/>
</dbReference>
<feature type="compositionally biased region" description="Basic residues" evidence="4">
    <location>
        <begin position="1733"/>
        <end position="1742"/>
    </location>
</feature>
<dbReference type="EMBL" id="KQ474073">
    <property type="protein sequence ID" value="KPV78234.1"/>
    <property type="molecule type" value="Genomic_DNA"/>
</dbReference>
<feature type="compositionally biased region" description="Basic and acidic residues" evidence="4">
    <location>
        <begin position="679"/>
        <end position="689"/>
    </location>
</feature>
<dbReference type="OrthoDB" id="2529847at2759"/>
<dbReference type="GO" id="GO:0031499">
    <property type="term" value="C:TRAMP complex"/>
    <property type="evidence" value="ECO:0007669"/>
    <property type="project" value="TreeGrafter"/>
</dbReference>
<accession>A0A194SCA7</accession>
<comment type="subcellular location">
    <subcellularLocation>
        <location evidence="1">Nucleus</location>
    </subcellularLocation>
</comment>
<dbReference type="GO" id="GO:0071035">
    <property type="term" value="P:nuclear polyadenylation-dependent rRNA catabolic process"/>
    <property type="evidence" value="ECO:0007669"/>
    <property type="project" value="TreeGrafter"/>
</dbReference>
<dbReference type="GO" id="GO:0071038">
    <property type="term" value="P:TRAMP-dependent tRNA surveillance pathway"/>
    <property type="evidence" value="ECO:0007669"/>
    <property type="project" value="TreeGrafter"/>
</dbReference>
<sequence length="1779" mass="180583">MQPGPAHHHQQHPHHQQQHPHPQQQHAQAVAAPRQRTSTGGGELRAGPLPPPPPPPQPPVPPPQGPPAPASAAPPPPPPPQAPPAPRTSPHGQPPSAAVVQLHRQQQQQQQQQQQYQAQLQLQLYQQQQQAALLAQLQARHDPAAAAAACVQASARAPAPAQRQAGAPGPVQGGGAGGPRRPPQAAASDPRSLTMGELPARRDQAIEWLRGASAAGGFSIEAALWNVIHPALQAAYLPTDAESLTQLAPDMIPLSGCAPGHYLKAFALWQAWVVQHELPTFPIVGSFVALCLADTSHALLKTAADRHRTADILDLYRRVSAPAFANFAPRYPRERFTLARPWTDAEWANWAAYVEQSSWALGEWRAIQDLTRPAAANAANAAAPSPAVSPQLAAPPVSRAPSWQGQGAAASTQQQQHHHHAQQQQQQQRRRAPGHPHAAAAAPAVEQPHSDTMRRAWSSPQAQAQAHAHWRSLLQASPHAQLAPHPHPHPRPQPQPQPPVLYPPPARPALAERPSSASSSASASASSCPRPHSGGAGAGRLAAPGPLHAQTSSAPQSATVPVSGGSGGAAPTAQRALGPGAAPAPVAAAAPAPPPPPPSSTTPAPAPAPIAVAVPLPPPHFAAAASPAAAAPPPSGTSPNRRTAALATVDSWVAQLQAAEARNPDRVALIARLTGAGRAELDKVEERKGKGASTSAARRARGRGRAGKADGAGQQAGGEKEVERARGQETAQGDPSVVSPSVAAVPSTAPLPPPPSEPHADSPRAGAQGPPVLEPSGLKLDPQPPTLPPAPSPSSLRPAPSSTATSSQPDAPKLPAPAPSTSTPSAPPAPYPPTSASTSTSSAPHPTLPAPPAPPGRTAPAPTKGLRWVSMSGQRPGQGPPGPPPPLDSVPAPTATATAPLAPSQDAVHPPRHAVAPQPEQVGTPPPPPTAVGPPEQALALRAVQGLAPPPVVHPTQHMAAPESQVPAIMRYAQEQQDNGVEVGDEVQFWAAAAHAERSLAKCAQAAAAAALAAQAKAAREAELDVSLGDTDATLASIRASPWTSGAPTVVSPGLIMSVAGAPYGDYVPGPTKSAPALGTRNAPSSISRDPLNALKPLMWPPAPFVPTLAASPQSFPADLSTTVHLSAPPFTVYPAALDELTPQLAAKTWKYATDLSLHVDRLVATTAPHLSALAAPLQLADADALERARKRVLATMMHDSLVKSFMAPLPDVVEPAEARRMRKRVKKARHREKKARRAREAAEGAKKVPEVLELADSDDEGATGTGTAGPMDVDGVGASEVVGQGGEGPPVTVEDKQKVEHAPAKSPSAIPRVSALAPVADTSAPSAATPSASVAAPPTAPAAHSTDDSTPSTTDAASAAAPSTAAPASTSASLPPRPTLPGALSAPVVPGSRQRSDSQGAMRRRPSVSGPGIHPLAQLYATVPPSMRQMFRGKANELRGADPVALAVATARLTSPALRNEAVLAGSSARASPRVGGGAGTGGPALAVASPPLVPITLKPVGAGREGGGAAGPAKAEGASRAGPLEASGQPQEPATALGMSIETPAMSTVARETAPASNLAPAQERAPSPEKHDSPPPAPVEDSSPYVPLAQLAANVSAAPPVESTPTTAADEQPSPATKSVASSVASTLSAVARAAVDAVGSAAKALLPIDSSTSSPSASAPAPAPVAVPAAGPGVEAVAPTAPVAPAAAPTIATTKKPRSKPKASTASSSSSVVPAKRSAAPAEDEPEHKRRPHPHPHPLRTVPRAWLATSVPLMPFTHPIRRGRVRAAPSSAGPS</sequence>
<dbReference type="RefSeq" id="XP_018274283.1">
    <property type="nucleotide sequence ID" value="XM_018415467.1"/>
</dbReference>
<feature type="region of interest" description="Disordered" evidence="4">
    <location>
        <begin position="1692"/>
        <end position="1747"/>
    </location>
</feature>
<feature type="compositionally biased region" description="Basic and acidic residues" evidence="4">
    <location>
        <begin position="1239"/>
        <end position="1251"/>
    </location>
</feature>
<feature type="compositionally biased region" description="Low complexity" evidence="4">
    <location>
        <begin position="1318"/>
        <end position="1375"/>
    </location>
</feature>
<feature type="compositionally biased region" description="Low complexity" evidence="4">
    <location>
        <begin position="386"/>
        <end position="397"/>
    </location>
</feature>
<proteinExistence type="predicted"/>
<reference evidence="5 6" key="1">
    <citation type="journal article" date="2015" name="Front. Microbiol.">
        <title>Genome sequence of the plant growth promoting endophytic yeast Rhodotorula graminis WP1.</title>
        <authorList>
            <person name="Firrincieli A."/>
            <person name="Otillar R."/>
            <person name="Salamov A."/>
            <person name="Schmutz J."/>
            <person name="Khan Z."/>
            <person name="Redman R.S."/>
            <person name="Fleck N.D."/>
            <person name="Lindquist E."/>
            <person name="Grigoriev I.V."/>
            <person name="Doty S.L."/>
        </authorList>
    </citation>
    <scope>NUCLEOTIDE SEQUENCE [LARGE SCALE GENOMIC DNA]</scope>
    <source>
        <strain evidence="5 6">WP1</strain>
    </source>
</reference>
<feature type="compositionally biased region" description="Pro residues" evidence="4">
    <location>
        <begin position="48"/>
        <end position="87"/>
    </location>
</feature>
<feature type="compositionally biased region" description="Low complexity" evidence="4">
    <location>
        <begin position="435"/>
        <end position="444"/>
    </location>
</feature>
<gene>
    <name evidence="5" type="ORF">RHOBADRAFT_50728</name>
</gene>
<feature type="compositionally biased region" description="Low complexity" evidence="4">
    <location>
        <begin position="455"/>
        <end position="484"/>
    </location>
</feature>
<dbReference type="InterPro" id="IPR051644">
    <property type="entry name" value="TRAMP_AT-DNA-binding"/>
</dbReference>
<feature type="compositionally biased region" description="Low complexity" evidence="4">
    <location>
        <begin position="793"/>
        <end position="811"/>
    </location>
</feature>
<feature type="region of interest" description="Disordered" evidence="4">
    <location>
        <begin position="1"/>
        <end position="106"/>
    </location>
</feature>
<keyword evidence="6" id="KW-1185">Reference proteome</keyword>
<evidence type="ECO:0000313" key="6">
    <source>
        <dbReference type="Proteomes" id="UP000053890"/>
    </source>
</evidence>
<evidence type="ECO:0000256" key="1">
    <source>
        <dbReference type="ARBA" id="ARBA00004123"/>
    </source>
</evidence>
<feature type="region of interest" description="Disordered" evidence="4">
    <location>
        <begin position="159"/>
        <end position="195"/>
    </location>
</feature>
<feature type="region of interest" description="Disordered" evidence="4">
    <location>
        <begin position="675"/>
        <end position="935"/>
    </location>
</feature>
<evidence type="ECO:0000256" key="4">
    <source>
        <dbReference type="SAM" id="MobiDB-lite"/>
    </source>
</evidence>
<dbReference type="GO" id="GO:0071039">
    <property type="term" value="P:nuclear polyadenylation-dependent CUT catabolic process"/>
    <property type="evidence" value="ECO:0007669"/>
    <property type="project" value="TreeGrafter"/>
</dbReference>
<keyword evidence="2" id="KW-0677">Repeat</keyword>
<feature type="compositionally biased region" description="Low complexity" evidence="4">
    <location>
        <begin position="1617"/>
        <end position="1630"/>
    </location>
</feature>
<feature type="compositionally biased region" description="Low complexity" evidence="4">
    <location>
        <begin position="159"/>
        <end position="170"/>
    </location>
</feature>
<feature type="compositionally biased region" description="Low complexity" evidence="4">
    <location>
        <begin position="19"/>
        <end position="33"/>
    </location>
</feature>
<evidence type="ECO:0000256" key="2">
    <source>
        <dbReference type="ARBA" id="ARBA00022737"/>
    </source>
</evidence>
<feature type="compositionally biased region" description="Pro residues" evidence="4">
    <location>
        <begin position="491"/>
        <end position="507"/>
    </location>
</feature>
<feature type="compositionally biased region" description="Basic and acidic residues" evidence="4">
    <location>
        <begin position="718"/>
        <end position="727"/>
    </location>
</feature>
<feature type="compositionally biased region" description="Low complexity" evidence="4">
    <location>
        <begin position="735"/>
        <end position="748"/>
    </location>
</feature>
<dbReference type="GO" id="GO:0071036">
    <property type="term" value="P:nuclear polyadenylation-dependent snoRNA catabolic process"/>
    <property type="evidence" value="ECO:0007669"/>
    <property type="project" value="TreeGrafter"/>
</dbReference>
<feature type="compositionally biased region" description="Low complexity" evidence="4">
    <location>
        <begin position="404"/>
        <end position="415"/>
    </location>
</feature>
<dbReference type="STRING" id="578459.A0A194SCA7"/>
<protein>
    <submittedName>
        <fullName evidence="5">Uncharacterized protein</fullName>
    </submittedName>
</protein>
<evidence type="ECO:0000313" key="5">
    <source>
        <dbReference type="EMBL" id="KPV78234.1"/>
    </source>
</evidence>
<feature type="compositionally biased region" description="Pro residues" evidence="4">
    <location>
        <begin position="878"/>
        <end position="888"/>
    </location>
</feature>
<feature type="compositionally biased region" description="Basic residues" evidence="4">
    <location>
        <begin position="1"/>
        <end position="18"/>
    </location>
</feature>
<feature type="compositionally biased region" description="Low complexity" evidence="4">
    <location>
        <begin position="576"/>
        <end position="590"/>
    </location>
</feature>
<name>A0A194SCA7_RHOGW</name>
<dbReference type="GO" id="GO:0003723">
    <property type="term" value="F:RNA binding"/>
    <property type="evidence" value="ECO:0007669"/>
    <property type="project" value="TreeGrafter"/>
</dbReference>
<feature type="compositionally biased region" description="Low complexity" evidence="4">
    <location>
        <begin position="891"/>
        <end position="903"/>
    </location>
</feature>
<evidence type="ECO:0000256" key="3">
    <source>
        <dbReference type="ARBA" id="ARBA00023242"/>
    </source>
</evidence>
<feature type="compositionally biased region" description="Low complexity" evidence="4">
    <location>
        <begin position="1706"/>
        <end position="1725"/>
    </location>
</feature>
<feature type="compositionally biased region" description="Low complexity" evidence="4">
    <location>
        <begin position="508"/>
        <end position="549"/>
    </location>
</feature>
<keyword evidence="3" id="KW-0539">Nucleus</keyword>
<feature type="compositionally biased region" description="Low complexity" evidence="4">
    <location>
        <begin position="834"/>
        <end position="845"/>
    </location>
</feature>
<dbReference type="GO" id="GO:0071031">
    <property type="term" value="P:nuclear mRNA surveillance of mRNA 3'-end processing"/>
    <property type="evidence" value="ECO:0007669"/>
    <property type="project" value="TreeGrafter"/>
</dbReference>
<feature type="region of interest" description="Disordered" evidence="4">
    <location>
        <begin position="1221"/>
        <end position="1417"/>
    </location>
</feature>
<feature type="compositionally biased region" description="Basic and acidic residues" evidence="4">
    <location>
        <begin position="1294"/>
        <end position="1304"/>
    </location>
</feature>
<dbReference type="PANTHER" id="PTHR46543:SF2">
    <property type="entry name" value="AGAP013096-PA"/>
    <property type="match status" value="1"/>
</dbReference>
<feature type="region of interest" description="Disordered" evidence="4">
    <location>
        <begin position="386"/>
        <end position="606"/>
    </location>
</feature>
<feature type="region of interest" description="Disordered" evidence="4">
    <location>
        <begin position="623"/>
        <end position="643"/>
    </location>
</feature>
<dbReference type="PANTHER" id="PTHR46543">
    <property type="entry name" value="ZINC FINGER CCHC DOMAIN-CONTAINING PROTEIN 7"/>
    <property type="match status" value="1"/>
</dbReference>
<feature type="compositionally biased region" description="Polar residues" evidence="4">
    <location>
        <begin position="550"/>
        <end position="560"/>
    </location>
</feature>
<feature type="compositionally biased region" description="Low complexity" evidence="4">
    <location>
        <begin position="1513"/>
        <end position="1523"/>
    </location>
</feature>
<dbReference type="Proteomes" id="UP000053890">
    <property type="component" value="Unassembled WGS sequence"/>
</dbReference>
<feature type="compositionally biased region" description="Pro residues" evidence="4">
    <location>
        <begin position="591"/>
        <end position="606"/>
    </location>
</feature>
<feature type="compositionally biased region" description="Pro residues" evidence="4">
    <location>
        <begin position="782"/>
        <end position="792"/>
    </location>
</feature>
<feature type="compositionally biased region" description="Pro residues" evidence="4">
    <location>
        <begin position="846"/>
        <end position="857"/>
    </location>
</feature>